<proteinExistence type="predicted"/>
<sequence>MVKDRLQDLHKFYKLVFMFYKLMFNNIIFMFIHVLSFTNKTKCFRFIIKQLTNFKQRTFSSTNFANASIFV</sequence>
<keyword evidence="1" id="KW-0472">Membrane</keyword>
<dbReference type="AlphaFoldDB" id="A0A8S9ZNT2"/>
<evidence type="ECO:0000313" key="3">
    <source>
        <dbReference type="Proteomes" id="UP000605970"/>
    </source>
</evidence>
<dbReference type="Proteomes" id="UP000605970">
    <property type="component" value="Unassembled WGS sequence"/>
</dbReference>
<keyword evidence="1" id="KW-0812">Transmembrane</keyword>
<name>A0A8S9ZNT2_9BILA</name>
<keyword evidence="3" id="KW-1185">Reference proteome</keyword>
<evidence type="ECO:0000256" key="1">
    <source>
        <dbReference type="SAM" id="Phobius"/>
    </source>
</evidence>
<dbReference type="EMBL" id="JABEBT010000050">
    <property type="protein sequence ID" value="KAF7634828.1"/>
    <property type="molecule type" value="Genomic_DNA"/>
</dbReference>
<organism evidence="2 3">
    <name type="scientific">Meloidogyne graminicola</name>
    <dbReference type="NCBI Taxonomy" id="189291"/>
    <lineage>
        <taxon>Eukaryota</taxon>
        <taxon>Metazoa</taxon>
        <taxon>Ecdysozoa</taxon>
        <taxon>Nematoda</taxon>
        <taxon>Chromadorea</taxon>
        <taxon>Rhabditida</taxon>
        <taxon>Tylenchina</taxon>
        <taxon>Tylenchomorpha</taxon>
        <taxon>Tylenchoidea</taxon>
        <taxon>Meloidogynidae</taxon>
        <taxon>Meloidogyninae</taxon>
        <taxon>Meloidogyne</taxon>
    </lineage>
</organism>
<keyword evidence="1" id="KW-1133">Transmembrane helix</keyword>
<feature type="transmembrane region" description="Helical" evidence="1">
    <location>
        <begin position="12"/>
        <end position="35"/>
    </location>
</feature>
<comment type="caution">
    <text evidence="2">The sequence shown here is derived from an EMBL/GenBank/DDBJ whole genome shotgun (WGS) entry which is preliminary data.</text>
</comment>
<reference evidence="2" key="1">
    <citation type="journal article" date="2020" name="Ecol. Evol.">
        <title>Genome structure and content of the rice root-knot nematode (Meloidogyne graminicola).</title>
        <authorList>
            <person name="Phan N.T."/>
            <person name="Danchin E.G.J."/>
            <person name="Klopp C."/>
            <person name="Perfus-Barbeoch L."/>
            <person name="Kozlowski D.K."/>
            <person name="Koutsovoulos G.D."/>
            <person name="Lopez-Roques C."/>
            <person name="Bouchez O."/>
            <person name="Zahm M."/>
            <person name="Besnard G."/>
            <person name="Bellafiore S."/>
        </authorList>
    </citation>
    <scope>NUCLEOTIDE SEQUENCE</scope>
    <source>
        <strain evidence="2">VN-18</strain>
    </source>
</reference>
<accession>A0A8S9ZNT2</accession>
<gene>
    <name evidence="2" type="ORF">Mgra_00005721</name>
</gene>
<protein>
    <submittedName>
        <fullName evidence="2">Uncharacterized protein</fullName>
    </submittedName>
</protein>
<evidence type="ECO:0000313" key="2">
    <source>
        <dbReference type="EMBL" id="KAF7634828.1"/>
    </source>
</evidence>